<dbReference type="InterPro" id="IPR005119">
    <property type="entry name" value="LysR_subst-bd"/>
</dbReference>
<name>A0A937CKQ6_9HYPH</name>
<dbReference type="AlphaFoldDB" id="A0A937CKQ6"/>
<dbReference type="InterPro" id="IPR017685">
    <property type="entry name" value="ArgP"/>
</dbReference>
<dbReference type="PANTHER" id="PTHR30579:SF2">
    <property type="entry name" value="HTH-TYPE TRANSCRIPTIONAL REGULATOR ARGP"/>
    <property type="match status" value="1"/>
</dbReference>
<keyword evidence="4" id="KW-0804">Transcription</keyword>
<dbReference type="Gene3D" id="1.10.10.10">
    <property type="entry name" value="Winged helix-like DNA-binding domain superfamily/Winged helix DNA-binding domain"/>
    <property type="match status" value="1"/>
</dbReference>
<evidence type="ECO:0000313" key="7">
    <source>
        <dbReference type="Proteomes" id="UP000633219"/>
    </source>
</evidence>
<dbReference type="NCBIfam" id="TIGR03298">
    <property type="entry name" value="argP"/>
    <property type="match status" value="1"/>
</dbReference>
<comment type="similarity">
    <text evidence="1">Belongs to the LysR transcriptional regulatory family.</text>
</comment>
<dbReference type="NCBIfam" id="NF009888">
    <property type="entry name" value="PRK13348.1"/>
    <property type="match status" value="1"/>
</dbReference>
<gene>
    <name evidence="6" type="ORF">JJB09_10180</name>
</gene>
<evidence type="ECO:0000256" key="1">
    <source>
        <dbReference type="ARBA" id="ARBA00009437"/>
    </source>
</evidence>
<comment type="caution">
    <text evidence="6">The sequence shown here is derived from an EMBL/GenBank/DDBJ whole genome shotgun (WGS) entry which is preliminary data.</text>
</comment>
<dbReference type="NCBIfam" id="NF002964">
    <property type="entry name" value="PRK03635.1"/>
    <property type="match status" value="1"/>
</dbReference>
<dbReference type="InterPro" id="IPR036388">
    <property type="entry name" value="WH-like_DNA-bd_sf"/>
</dbReference>
<evidence type="ECO:0000256" key="4">
    <source>
        <dbReference type="ARBA" id="ARBA00023163"/>
    </source>
</evidence>
<dbReference type="SUPFAM" id="SSF46785">
    <property type="entry name" value="Winged helix' DNA-binding domain"/>
    <property type="match status" value="1"/>
</dbReference>
<organism evidence="6 7">
    <name type="scientific">Rhizobium setariae</name>
    <dbReference type="NCBI Taxonomy" id="2801340"/>
    <lineage>
        <taxon>Bacteria</taxon>
        <taxon>Pseudomonadati</taxon>
        <taxon>Pseudomonadota</taxon>
        <taxon>Alphaproteobacteria</taxon>
        <taxon>Hyphomicrobiales</taxon>
        <taxon>Rhizobiaceae</taxon>
        <taxon>Rhizobium/Agrobacterium group</taxon>
        <taxon>Rhizobium</taxon>
    </lineage>
</organism>
<accession>A0A937CKQ6</accession>
<dbReference type="Proteomes" id="UP000633219">
    <property type="component" value="Unassembled WGS sequence"/>
</dbReference>
<proteinExistence type="inferred from homology"/>
<dbReference type="RefSeq" id="WP_201657045.1">
    <property type="nucleotide sequence ID" value="NZ_JAEQNC010000005.1"/>
</dbReference>
<dbReference type="EMBL" id="JAEQNC010000005">
    <property type="protein sequence ID" value="MBL0372395.1"/>
    <property type="molecule type" value="Genomic_DNA"/>
</dbReference>
<protein>
    <submittedName>
        <fullName evidence="6">LysR family transcriptional regulator ArgP</fullName>
    </submittedName>
</protein>
<keyword evidence="3" id="KW-0238">DNA-binding</keyword>
<dbReference type="Gene3D" id="3.40.190.290">
    <property type="match status" value="1"/>
</dbReference>
<dbReference type="InterPro" id="IPR050176">
    <property type="entry name" value="LTTR"/>
</dbReference>
<dbReference type="PROSITE" id="PS50931">
    <property type="entry name" value="HTH_LYSR"/>
    <property type="match status" value="1"/>
</dbReference>
<keyword evidence="2" id="KW-0805">Transcription regulation</keyword>
<dbReference type="GO" id="GO:0003677">
    <property type="term" value="F:DNA binding"/>
    <property type="evidence" value="ECO:0007669"/>
    <property type="project" value="UniProtKB-KW"/>
</dbReference>
<dbReference type="SUPFAM" id="SSF53850">
    <property type="entry name" value="Periplasmic binding protein-like II"/>
    <property type="match status" value="1"/>
</dbReference>
<dbReference type="GO" id="GO:0003700">
    <property type="term" value="F:DNA-binding transcription factor activity"/>
    <property type="evidence" value="ECO:0007669"/>
    <property type="project" value="InterPro"/>
</dbReference>
<evidence type="ECO:0000313" key="6">
    <source>
        <dbReference type="EMBL" id="MBL0372395.1"/>
    </source>
</evidence>
<dbReference type="PANTHER" id="PTHR30579">
    <property type="entry name" value="TRANSCRIPTIONAL REGULATOR"/>
    <property type="match status" value="1"/>
</dbReference>
<evidence type="ECO:0000259" key="5">
    <source>
        <dbReference type="PROSITE" id="PS50931"/>
    </source>
</evidence>
<dbReference type="PRINTS" id="PR00039">
    <property type="entry name" value="HTHLYSR"/>
</dbReference>
<evidence type="ECO:0000256" key="2">
    <source>
        <dbReference type="ARBA" id="ARBA00023015"/>
    </source>
</evidence>
<dbReference type="InterPro" id="IPR000847">
    <property type="entry name" value="LysR_HTH_N"/>
</dbReference>
<dbReference type="InterPro" id="IPR036390">
    <property type="entry name" value="WH_DNA-bd_sf"/>
</dbReference>
<dbReference type="Pfam" id="PF00126">
    <property type="entry name" value="HTH_1"/>
    <property type="match status" value="1"/>
</dbReference>
<evidence type="ECO:0000256" key="3">
    <source>
        <dbReference type="ARBA" id="ARBA00023125"/>
    </source>
</evidence>
<dbReference type="Pfam" id="PF03466">
    <property type="entry name" value="LysR_substrate"/>
    <property type="match status" value="1"/>
</dbReference>
<feature type="domain" description="HTH lysR-type" evidence="5">
    <location>
        <begin position="2"/>
        <end position="58"/>
    </location>
</feature>
<sequence>MIDYALLAAVAAIRRTGGFEKAGRELGITSSAVSQRVRLLEERLGVALVIRGQPCRTTEAGARLCQHYDQVGLLEHTLNRELGFDANDGTAAVLRIAVNADSLATWFPDAMKEIDGRLFDIILDDERRNADWLRKGEVSGAISASPGPLQGCNSKMLGTMRYVATASATFMQRWFSEGITEGALRSAPALAYNADDEFNIRWVREALQLSLIPPTHWIPAPQALVRAAMDGIGWGMNPLPLVEAALRDGSLVELPPGLRLDVRLHWHWARSVQHAMSDLTASIVKAARLGLTAGL</sequence>
<keyword evidence="7" id="KW-1185">Reference proteome</keyword>
<reference evidence="6" key="1">
    <citation type="submission" date="2021-01" db="EMBL/GenBank/DDBJ databases">
        <title>Rhizobium sp. strain KVB221 16S ribosomal RNA gene Genome sequencing and assembly.</title>
        <authorList>
            <person name="Kang M."/>
        </authorList>
    </citation>
    <scope>NUCLEOTIDE SEQUENCE</scope>
    <source>
        <strain evidence="6">KVB221</strain>
    </source>
</reference>